<keyword evidence="2" id="KW-1185">Reference proteome</keyword>
<protein>
    <submittedName>
        <fullName evidence="1">Cis-prenyltransferase</fullName>
        <ecNumber evidence="1">2.5.1.87</ecNumber>
    </submittedName>
</protein>
<reference evidence="1" key="1">
    <citation type="submission" date="2022-04" db="EMBL/GenBank/DDBJ databases">
        <title>Genome of the entomopathogenic fungus Entomophthora muscae.</title>
        <authorList>
            <person name="Elya C."/>
            <person name="Lovett B.R."/>
            <person name="Lee E."/>
            <person name="Macias A.M."/>
            <person name="Hajek A.E."/>
            <person name="De Bivort B.L."/>
            <person name="Kasson M.T."/>
            <person name="De Fine Licht H.H."/>
            <person name="Stajich J.E."/>
        </authorList>
    </citation>
    <scope>NUCLEOTIDE SEQUENCE</scope>
    <source>
        <strain evidence="1">Berkeley</strain>
    </source>
</reference>
<dbReference type="Proteomes" id="UP001165960">
    <property type="component" value="Unassembled WGS sequence"/>
</dbReference>
<comment type="caution">
    <text evidence="1">The sequence shown here is derived from an EMBL/GenBank/DDBJ whole genome shotgun (WGS) entry which is preliminary data.</text>
</comment>
<accession>A0ACC2TSZ3</accession>
<evidence type="ECO:0000313" key="2">
    <source>
        <dbReference type="Proteomes" id="UP001165960"/>
    </source>
</evidence>
<keyword evidence="1" id="KW-0808">Transferase</keyword>
<dbReference type="EMBL" id="QTSX02002174">
    <property type="protein sequence ID" value="KAJ9077874.1"/>
    <property type="molecule type" value="Genomic_DNA"/>
</dbReference>
<gene>
    <name evidence="1" type="primary">RER2_1</name>
    <name evidence="1" type="ORF">DSO57_1012471</name>
</gene>
<dbReference type="EC" id="2.5.1.87" evidence="1"/>
<evidence type="ECO:0000313" key="1">
    <source>
        <dbReference type="EMBL" id="KAJ9077874.1"/>
    </source>
</evidence>
<organism evidence="1 2">
    <name type="scientific">Entomophthora muscae</name>
    <dbReference type="NCBI Taxonomy" id="34485"/>
    <lineage>
        <taxon>Eukaryota</taxon>
        <taxon>Fungi</taxon>
        <taxon>Fungi incertae sedis</taxon>
        <taxon>Zoopagomycota</taxon>
        <taxon>Entomophthoromycotina</taxon>
        <taxon>Entomophthoromycetes</taxon>
        <taxon>Entomophthorales</taxon>
        <taxon>Entomophthoraceae</taxon>
        <taxon>Entomophthora</taxon>
    </lineage>
</organism>
<proteinExistence type="predicted"/>
<sequence>MKGYIEACLSYYSRFTNWVQSICIKILKQGPIPRHVAFIMDGNRRYAQRHNIPISAGHFRGFQSLEKILESCMNLGVKAVTAYAFSIDNFNRTTEEVDALMNLAKERLEFFCTKSELIKHHQIRIKVIGKLSLLPDDVRAAAEKAMSFTECHKNALLTICFPYTSTDEMVNVLQQKLPSLDELTIDGVENSLYTSYAPPLDILIRTSGESRLSDFLLWQTSIQNAQIHFVDVAWPDFSLWTLLPIILSFQIRYESTPEQSH</sequence>
<name>A0ACC2TSZ3_9FUNG</name>